<proteinExistence type="predicted"/>
<dbReference type="Gene3D" id="3.40.190.10">
    <property type="entry name" value="Periplasmic binding protein-like II"/>
    <property type="match status" value="2"/>
</dbReference>
<organism evidence="2 3">
    <name type="scientific">Neiella marina</name>
    <dbReference type="NCBI Taxonomy" id="508461"/>
    <lineage>
        <taxon>Bacteria</taxon>
        <taxon>Pseudomonadati</taxon>
        <taxon>Pseudomonadota</taxon>
        <taxon>Gammaproteobacteria</taxon>
        <taxon>Alteromonadales</taxon>
        <taxon>Echinimonadaceae</taxon>
        <taxon>Neiella</taxon>
    </lineage>
</organism>
<gene>
    <name evidence="2" type="ORF">GCM10011369_08720</name>
</gene>
<keyword evidence="1" id="KW-0732">Signal</keyword>
<evidence type="ECO:0000313" key="3">
    <source>
        <dbReference type="Proteomes" id="UP000619743"/>
    </source>
</evidence>
<evidence type="ECO:0000256" key="1">
    <source>
        <dbReference type="SAM" id="SignalP"/>
    </source>
</evidence>
<accession>A0A8J2U304</accession>
<reference evidence="3" key="1">
    <citation type="journal article" date="2019" name="Int. J. Syst. Evol. Microbiol.">
        <title>The Global Catalogue of Microorganisms (GCM) 10K type strain sequencing project: providing services to taxonomists for standard genome sequencing and annotation.</title>
        <authorList>
            <consortium name="The Broad Institute Genomics Platform"/>
            <consortium name="The Broad Institute Genome Sequencing Center for Infectious Disease"/>
            <person name="Wu L."/>
            <person name="Ma J."/>
        </authorList>
    </citation>
    <scope>NUCLEOTIDE SEQUENCE [LARGE SCALE GENOMIC DNA]</scope>
    <source>
        <strain evidence="3">CGMCC 1.10130</strain>
    </source>
</reference>
<dbReference type="RefSeq" id="WP_087504846.1">
    <property type="nucleotide sequence ID" value="NZ_BMDX01000003.1"/>
</dbReference>
<dbReference type="Proteomes" id="UP000619743">
    <property type="component" value="Unassembled WGS sequence"/>
</dbReference>
<evidence type="ECO:0000313" key="2">
    <source>
        <dbReference type="EMBL" id="GGA69316.1"/>
    </source>
</evidence>
<comment type="caution">
    <text evidence="2">The sequence shown here is derived from an EMBL/GenBank/DDBJ whole genome shotgun (WGS) entry which is preliminary data.</text>
</comment>
<protein>
    <recommendedName>
        <fullName evidence="4">Diguanylate cyclase</fullName>
    </recommendedName>
</protein>
<dbReference type="AlphaFoldDB" id="A0A8J2U304"/>
<feature type="chain" id="PRO_5035239131" description="Diguanylate cyclase" evidence="1">
    <location>
        <begin position="31"/>
        <end position="294"/>
    </location>
</feature>
<name>A0A8J2U304_9GAMM</name>
<sequence length="294" mass="33309">MDDPTEEASMRTFTLFLIFALSMVSASALAQPLRYNASDAAQERYIIDILSLAVEKSGGNYELQGTTETFTDAKVREELKTQGIDVYWTMTSSELEKEFLPVRIPIFKGLLGNRIFIINADEQHKFTGVHSLRELSQLQAGQGTLWPDTKILDGAGLPVVTALKYESLFHMLEGNRFDYYPRGVHEPWNEVNQYANLNLAIERELMLVYRAPMYFFVNQSNTELAKALTEGLEVAIADGSFDRVFYSSPVIQDVLNKANMAGRRVFHVDNPLLSSATPLDRKELWLDVESIPRR</sequence>
<dbReference type="SUPFAM" id="SSF53850">
    <property type="entry name" value="Periplasmic binding protein-like II"/>
    <property type="match status" value="1"/>
</dbReference>
<dbReference type="OrthoDB" id="547680at2"/>
<dbReference type="EMBL" id="BMDX01000003">
    <property type="protein sequence ID" value="GGA69316.1"/>
    <property type="molecule type" value="Genomic_DNA"/>
</dbReference>
<feature type="signal peptide" evidence="1">
    <location>
        <begin position="1"/>
        <end position="30"/>
    </location>
</feature>
<keyword evidence="3" id="KW-1185">Reference proteome</keyword>
<evidence type="ECO:0008006" key="4">
    <source>
        <dbReference type="Google" id="ProtNLM"/>
    </source>
</evidence>